<reference evidence="2 3" key="1">
    <citation type="journal article" date="2024" name="Plant Biotechnol. J.">
        <title>Dendrobium thyrsiflorum genome and its molecular insights into genes involved in important horticultural traits.</title>
        <authorList>
            <person name="Chen B."/>
            <person name="Wang J.Y."/>
            <person name="Zheng P.J."/>
            <person name="Li K.L."/>
            <person name="Liang Y.M."/>
            <person name="Chen X.F."/>
            <person name="Zhang C."/>
            <person name="Zhao X."/>
            <person name="He X."/>
            <person name="Zhang G.Q."/>
            <person name="Liu Z.J."/>
            <person name="Xu Q."/>
        </authorList>
    </citation>
    <scope>NUCLEOTIDE SEQUENCE [LARGE SCALE GENOMIC DNA]</scope>
    <source>
        <strain evidence="2">GZMU011</strain>
    </source>
</reference>
<evidence type="ECO:0000256" key="1">
    <source>
        <dbReference type="SAM" id="MobiDB-lite"/>
    </source>
</evidence>
<dbReference type="AlphaFoldDB" id="A0ABD0VAT6"/>
<gene>
    <name evidence="2" type="ORF">M5K25_006283</name>
</gene>
<keyword evidence="3" id="KW-1185">Reference proteome</keyword>
<comment type="caution">
    <text evidence="2">The sequence shown here is derived from an EMBL/GenBank/DDBJ whole genome shotgun (WGS) entry which is preliminary data.</text>
</comment>
<dbReference type="Pfam" id="PF14223">
    <property type="entry name" value="Retrotran_gag_2"/>
    <property type="match status" value="1"/>
</dbReference>
<organism evidence="2 3">
    <name type="scientific">Dendrobium thyrsiflorum</name>
    <name type="common">Pinecone-like raceme dendrobium</name>
    <name type="synonym">Orchid</name>
    <dbReference type="NCBI Taxonomy" id="117978"/>
    <lineage>
        <taxon>Eukaryota</taxon>
        <taxon>Viridiplantae</taxon>
        <taxon>Streptophyta</taxon>
        <taxon>Embryophyta</taxon>
        <taxon>Tracheophyta</taxon>
        <taxon>Spermatophyta</taxon>
        <taxon>Magnoliopsida</taxon>
        <taxon>Liliopsida</taxon>
        <taxon>Asparagales</taxon>
        <taxon>Orchidaceae</taxon>
        <taxon>Epidendroideae</taxon>
        <taxon>Malaxideae</taxon>
        <taxon>Dendrobiinae</taxon>
        <taxon>Dendrobium</taxon>
    </lineage>
</organism>
<dbReference type="EMBL" id="JANQDX010000006">
    <property type="protein sequence ID" value="KAL0922309.1"/>
    <property type="molecule type" value="Genomic_DNA"/>
</dbReference>
<dbReference type="PANTHER" id="PTHR47481">
    <property type="match status" value="1"/>
</dbReference>
<dbReference type="PANTHER" id="PTHR47481:SF28">
    <property type="entry name" value="RETROTRANSPOSON COPIA-LIKE N-TERMINAL DOMAIN-CONTAINING PROTEIN"/>
    <property type="match status" value="1"/>
</dbReference>
<accession>A0ABD0VAT6</accession>
<sequence length="239" mass="25775">MKDLPMQQYLSQIKNIVDNIAASGSTVDQEDIILYTLNGLPSTYNLFKTSICTSPLPIDLDTLYSLLCSEEIHVNQEILKDNSTSSAAIAFYASPSNSSRERSQKRPPKNRSIQFRPPSPSLPPPHPANSNAPRPSVITPASSGGTPAELQRLVAIQRNSDVRWRSGGTLASGGGPAKLRRQVAVQQNSGVRWWSGGTTAVVDEESLPSLLLFFSSCFGSALMGNEGSIYSFLSGMTSK</sequence>
<evidence type="ECO:0008006" key="4">
    <source>
        <dbReference type="Google" id="ProtNLM"/>
    </source>
</evidence>
<protein>
    <recommendedName>
        <fullName evidence="4">Retrovirus-related Pol polyprotein from transposon TNT 1-94</fullName>
    </recommendedName>
</protein>
<name>A0ABD0VAT6_DENTH</name>
<proteinExistence type="predicted"/>
<dbReference type="Proteomes" id="UP001552299">
    <property type="component" value="Unassembled WGS sequence"/>
</dbReference>
<evidence type="ECO:0000313" key="2">
    <source>
        <dbReference type="EMBL" id="KAL0922309.1"/>
    </source>
</evidence>
<evidence type="ECO:0000313" key="3">
    <source>
        <dbReference type="Proteomes" id="UP001552299"/>
    </source>
</evidence>
<feature type="region of interest" description="Disordered" evidence="1">
    <location>
        <begin position="92"/>
        <end position="145"/>
    </location>
</feature>
<feature type="compositionally biased region" description="Pro residues" evidence="1">
    <location>
        <begin position="117"/>
        <end position="127"/>
    </location>
</feature>